<keyword evidence="1 7" id="KW-1003">Cell membrane</keyword>
<protein>
    <recommendedName>
        <fullName evidence="7">Endolytic murein transglycosylase</fullName>
        <ecNumber evidence="7">4.2.2.29</ecNumber>
    </recommendedName>
    <alternativeName>
        <fullName evidence="7">Peptidoglycan lytic transglycosylase</fullName>
    </alternativeName>
    <alternativeName>
        <fullName evidence="7">Peptidoglycan polymerization terminase</fullName>
    </alternativeName>
</protein>
<sequence>MPVGRTHFLDTGGQEALVDDLEDETGRRDRGRRSRGRRDNASAPPRRGRTGANRGRRRAVLVVVMVFLLALVGGVGYVGARMTGLLESSKDYDNVAGTADVVVDIPENSTLQDFGQILADDDVVGSVKAFLDAAGGQAMSGGLYKLRTQIPATRAVEMLTDGTAHRVGRVVIPEGLQLDSKQGIDGKTTPGIFQMIADATAVTINGQREGVSVEQLEQAAAQGSPDELGIPEWARAVSAELAGDHRRIEGLIAPGTWESVDPRQSASEILKSLITQSTRRFEQWGLLTDNGSGLTPYQSLVAASVVEREVAQAGDYAKVARVILNRLAKDQRLEMDSTANYTAEVTNIDVFGDAYKADNKWNTYRNKGLPATPIGAVGQRALDATEHPAVGQWLYFVTIDRTGTTLFADTYEQHRVNRDRACQNKLLQTGCG</sequence>
<evidence type="ECO:0000313" key="10">
    <source>
        <dbReference type="Proteomes" id="UP000011666"/>
    </source>
</evidence>
<accession>M0QJL6</accession>
<name>M0QJL6_9ACTN</name>
<evidence type="ECO:0000256" key="4">
    <source>
        <dbReference type="ARBA" id="ARBA00023136"/>
    </source>
</evidence>
<feature type="transmembrane region" description="Helical" evidence="7">
    <location>
        <begin position="59"/>
        <end position="80"/>
    </location>
</feature>
<dbReference type="GO" id="GO:0008932">
    <property type="term" value="F:lytic endotransglycosylase activity"/>
    <property type="evidence" value="ECO:0007669"/>
    <property type="project" value="UniProtKB-UniRule"/>
</dbReference>
<comment type="similarity">
    <text evidence="7">Belongs to the transglycosylase MltG family.</text>
</comment>
<organism evidence="9 10">
    <name type="scientific">Gordonia soli NBRC 108243</name>
    <dbReference type="NCBI Taxonomy" id="1223545"/>
    <lineage>
        <taxon>Bacteria</taxon>
        <taxon>Bacillati</taxon>
        <taxon>Actinomycetota</taxon>
        <taxon>Actinomycetes</taxon>
        <taxon>Mycobacteriales</taxon>
        <taxon>Gordoniaceae</taxon>
        <taxon>Gordonia</taxon>
    </lineage>
</organism>
<evidence type="ECO:0000256" key="7">
    <source>
        <dbReference type="HAMAP-Rule" id="MF_02065"/>
    </source>
</evidence>
<evidence type="ECO:0000256" key="3">
    <source>
        <dbReference type="ARBA" id="ARBA00022989"/>
    </source>
</evidence>
<dbReference type="GO" id="GO:0071555">
    <property type="term" value="P:cell wall organization"/>
    <property type="evidence" value="ECO:0007669"/>
    <property type="project" value="UniProtKB-KW"/>
</dbReference>
<dbReference type="AlphaFoldDB" id="M0QJL6"/>
<dbReference type="HAMAP" id="MF_02065">
    <property type="entry name" value="MltG"/>
    <property type="match status" value="1"/>
</dbReference>
<dbReference type="PANTHER" id="PTHR30518:SF2">
    <property type="entry name" value="ENDOLYTIC MUREIN TRANSGLYCOSYLASE"/>
    <property type="match status" value="1"/>
</dbReference>
<evidence type="ECO:0000256" key="2">
    <source>
        <dbReference type="ARBA" id="ARBA00022692"/>
    </source>
</evidence>
<dbReference type="EC" id="4.2.2.29" evidence="7"/>
<proteinExistence type="inferred from homology"/>
<comment type="subcellular location">
    <subcellularLocation>
        <location evidence="7">Cell membrane</location>
        <topology evidence="7">Single-pass membrane protein</topology>
    </subcellularLocation>
</comment>
<dbReference type="eggNOG" id="COG1559">
    <property type="taxonomic scope" value="Bacteria"/>
</dbReference>
<reference evidence="9 10" key="1">
    <citation type="submission" date="2013-01" db="EMBL/GenBank/DDBJ databases">
        <title>Whole genome shotgun sequence of Gordonia soli NBRC 108243.</title>
        <authorList>
            <person name="Isaki-Nakamura S."/>
            <person name="Hosoyama A."/>
            <person name="Tsuchikane K."/>
            <person name="Ando Y."/>
            <person name="Baba S."/>
            <person name="Ohji S."/>
            <person name="Hamada M."/>
            <person name="Tamura T."/>
            <person name="Yamazoe A."/>
            <person name="Yamazaki S."/>
            <person name="Fujita N."/>
        </authorList>
    </citation>
    <scope>NUCLEOTIDE SEQUENCE [LARGE SCALE GENOMIC DNA]</scope>
    <source>
        <strain evidence="9 10">NBRC 108243</strain>
    </source>
</reference>
<feature type="region of interest" description="Disordered" evidence="8">
    <location>
        <begin position="1"/>
        <end position="53"/>
    </location>
</feature>
<dbReference type="GO" id="GO:0005886">
    <property type="term" value="C:plasma membrane"/>
    <property type="evidence" value="ECO:0007669"/>
    <property type="project" value="UniProtKB-SubCell"/>
</dbReference>
<dbReference type="GO" id="GO:0009252">
    <property type="term" value="P:peptidoglycan biosynthetic process"/>
    <property type="evidence" value="ECO:0007669"/>
    <property type="project" value="UniProtKB-UniRule"/>
</dbReference>
<keyword evidence="10" id="KW-1185">Reference proteome</keyword>
<feature type="site" description="Important for catalytic activity" evidence="7">
    <location>
        <position position="309"/>
    </location>
</feature>
<dbReference type="STRING" id="1223545.GS4_18_00980"/>
<comment type="function">
    <text evidence="7">Functions as a peptidoglycan terminase that cleaves nascent peptidoglycan strands endolytically to terminate their elongation.</text>
</comment>
<comment type="caution">
    <text evidence="9">The sequence shown here is derived from an EMBL/GenBank/DDBJ whole genome shotgun (WGS) entry which is preliminary data.</text>
</comment>
<keyword evidence="2 7" id="KW-0812">Transmembrane</keyword>
<gene>
    <name evidence="7" type="primary">mltG</name>
    <name evidence="9" type="ORF">GS4_18_00980</name>
</gene>
<comment type="catalytic activity">
    <reaction evidence="7">
        <text>a peptidoglycan chain = a peptidoglycan chain with N-acetyl-1,6-anhydromuramyl-[peptide] at the reducing end + a peptidoglycan chain with N-acetylglucosamine at the non-reducing end.</text>
        <dbReference type="EC" id="4.2.2.29"/>
    </reaction>
</comment>
<evidence type="ECO:0000256" key="8">
    <source>
        <dbReference type="SAM" id="MobiDB-lite"/>
    </source>
</evidence>
<dbReference type="InterPro" id="IPR003770">
    <property type="entry name" value="MLTG-like"/>
</dbReference>
<keyword evidence="3 7" id="KW-1133">Transmembrane helix</keyword>
<evidence type="ECO:0000256" key="5">
    <source>
        <dbReference type="ARBA" id="ARBA00023239"/>
    </source>
</evidence>
<dbReference type="PANTHER" id="PTHR30518">
    <property type="entry name" value="ENDOLYTIC MUREIN TRANSGLYCOSYLASE"/>
    <property type="match status" value="1"/>
</dbReference>
<evidence type="ECO:0000313" key="9">
    <source>
        <dbReference type="EMBL" id="GAC68810.1"/>
    </source>
</evidence>
<evidence type="ECO:0000256" key="1">
    <source>
        <dbReference type="ARBA" id="ARBA00022475"/>
    </source>
</evidence>
<keyword evidence="5 7" id="KW-0456">Lyase</keyword>
<keyword evidence="6 7" id="KW-0961">Cell wall biogenesis/degradation</keyword>
<evidence type="ECO:0000256" key="6">
    <source>
        <dbReference type="ARBA" id="ARBA00023316"/>
    </source>
</evidence>
<dbReference type="EMBL" id="BANX01000018">
    <property type="protein sequence ID" value="GAC68810.1"/>
    <property type="molecule type" value="Genomic_DNA"/>
</dbReference>
<dbReference type="Pfam" id="PF02618">
    <property type="entry name" value="YceG"/>
    <property type="match status" value="1"/>
</dbReference>
<dbReference type="Proteomes" id="UP000011666">
    <property type="component" value="Unassembled WGS sequence"/>
</dbReference>
<keyword evidence="4 7" id="KW-0472">Membrane</keyword>